<name>A0A0B5DYB9_9RHOB</name>
<dbReference type="HOGENOM" id="CLU_204531_0_0_5"/>
<evidence type="ECO:0000256" key="1">
    <source>
        <dbReference type="SAM" id="Phobius"/>
    </source>
</evidence>
<dbReference type="EMBL" id="CP004393">
    <property type="protein sequence ID" value="AJE45716.1"/>
    <property type="molecule type" value="Genomic_DNA"/>
</dbReference>
<organism evidence="2 3">
    <name type="scientific">Celeribacter indicus</name>
    <dbReference type="NCBI Taxonomy" id="1208324"/>
    <lineage>
        <taxon>Bacteria</taxon>
        <taxon>Pseudomonadati</taxon>
        <taxon>Pseudomonadota</taxon>
        <taxon>Alphaproteobacteria</taxon>
        <taxon>Rhodobacterales</taxon>
        <taxon>Roseobacteraceae</taxon>
        <taxon>Celeribacter</taxon>
    </lineage>
</organism>
<keyword evidence="1" id="KW-0812">Transmembrane</keyword>
<dbReference type="AlphaFoldDB" id="A0A0B5DYB9"/>
<evidence type="ECO:0000313" key="2">
    <source>
        <dbReference type="EMBL" id="AJE45716.1"/>
    </source>
</evidence>
<proteinExistence type="predicted"/>
<protein>
    <submittedName>
        <fullName evidence="2">Uncharacterized protein</fullName>
    </submittedName>
</protein>
<sequence>MGLAIGAGWGAFVARRRGGKLLDILQYAAGFGLAFALVAMFAGILLLRLS</sequence>
<dbReference type="STRING" id="1208324.P73_1001"/>
<keyword evidence="3" id="KW-1185">Reference proteome</keyword>
<dbReference type="KEGG" id="cid:P73_1001"/>
<accession>A0A0B5DYB9</accession>
<feature type="transmembrane region" description="Helical" evidence="1">
    <location>
        <begin position="24"/>
        <end position="47"/>
    </location>
</feature>
<evidence type="ECO:0000313" key="3">
    <source>
        <dbReference type="Proteomes" id="UP000031521"/>
    </source>
</evidence>
<reference evidence="2 3" key="1">
    <citation type="journal article" date="2014" name="Int. J. Syst. Evol. Microbiol.">
        <title>Celeribacter indicus sp. nov., a polycyclic aromatic hydrocarbon-degrading bacterium from deep-sea sediment and reclassification of Huaishuia halophila as Celeribacter halophilus comb. nov.</title>
        <authorList>
            <person name="Lai Q."/>
            <person name="Cao J."/>
            <person name="Yuan J."/>
            <person name="Li F."/>
            <person name="Shao Z."/>
        </authorList>
    </citation>
    <scope>NUCLEOTIDE SEQUENCE [LARGE SCALE GENOMIC DNA]</scope>
    <source>
        <strain evidence="2">P73</strain>
    </source>
</reference>
<keyword evidence="1" id="KW-1133">Transmembrane helix</keyword>
<keyword evidence="1" id="KW-0472">Membrane</keyword>
<dbReference type="Proteomes" id="UP000031521">
    <property type="component" value="Chromosome"/>
</dbReference>
<gene>
    <name evidence="2" type="ORF">P73_1001</name>
</gene>